<feature type="modified residue" description="4-aspartylphosphate" evidence="2">
    <location>
        <position position="53"/>
    </location>
</feature>
<dbReference type="Gene3D" id="3.40.50.2300">
    <property type="match status" value="1"/>
</dbReference>
<protein>
    <submittedName>
        <fullName evidence="4">Response regulator</fullName>
    </submittedName>
</protein>
<evidence type="ECO:0000313" key="6">
    <source>
        <dbReference type="Proteomes" id="UP000755667"/>
    </source>
</evidence>
<reference evidence="4 7" key="1">
    <citation type="submission" date="2021-01" db="EMBL/GenBank/DDBJ databases">
        <title>Diatom-associated Roseobacters Show Island Model of Population Structure.</title>
        <authorList>
            <person name="Qu L."/>
            <person name="Feng X."/>
            <person name="Chen Y."/>
            <person name="Li L."/>
            <person name="Wang X."/>
            <person name="Hu Z."/>
            <person name="Wang H."/>
            <person name="Luo H."/>
        </authorList>
    </citation>
    <scope>NUCLEOTIDE SEQUENCE</scope>
    <source>
        <strain evidence="5 7">CC28-63</strain>
        <strain evidence="4">CC28-69</strain>
    </source>
</reference>
<evidence type="ECO:0000256" key="1">
    <source>
        <dbReference type="ARBA" id="ARBA00022553"/>
    </source>
</evidence>
<dbReference type="SMART" id="SM00448">
    <property type="entry name" value="REC"/>
    <property type="match status" value="1"/>
</dbReference>
<evidence type="ECO:0000313" key="4">
    <source>
        <dbReference type="EMBL" id="MBM2411486.1"/>
    </source>
</evidence>
<dbReference type="InterPro" id="IPR050595">
    <property type="entry name" value="Bact_response_regulator"/>
</dbReference>
<dbReference type="SUPFAM" id="SSF52172">
    <property type="entry name" value="CheY-like"/>
    <property type="match status" value="1"/>
</dbReference>
<evidence type="ECO:0000256" key="2">
    <source>
        <dbReference type="PROSITE-ProRule" id="PRU00169"/>
    </source>
</evidence>
<keyword evidence="1 2" id="KW-0597">Phosphoprotein</keyword>
<comment type="caution">
    <text evidence="4">The sequence shown here is derived from an EMBL/GenBank/DDBJ whole genome shotgun (WGS) entry which is preliminary data.</text>
</comment>
<evidence type="ECO:0000259" key="3">
    <source>
        <dbReference type="PROSITE" id="PS50110"/>
    </source>
</evidence>
<dbReference type="InterPro" id="IPR011006">
    <property type="entry name" value="CheY-like_superfamily"/>
</dbReference>
<gene>
    <name evidence="4" type="ORF">JQX41_04180</name>
    <name evidence="5" type="ORF">JQX48_04180</name>
</gene>
<dbReference type="AlphaFoldDB" id="A0A9Q2NQ36"/>
<dbReference type="OrthoDB" id="9800897at2"/>
<keyword evidence="7" id="KW-1185">Reference proteome</keyword>
<evidence type="ECO:0000313" key="7">
    <source>
        <dbReference type="Proteomes" id="UP000809440"/>
    </source>
</evidence>
<dbReference type="PANTHER" id="PTHR44591:SF25">
    <property type="entry name" value="CHEMOTAXIS TWO-COMPONENT RESPONSE REGULATOR"/>
    <property type="match status" value="1"/>
</dbReference>
<name>A0A9Q2NQ36_9RHOB</name>
<sequence length="122" mass="13070">MAKTVLVVDDSPSVRKMVQMTLAAAGYDIIEAEDGQDAFEKATSTHVDAVLTDQNMPRLDGLSFIRKFRATPQSVGVPVVFLSTESDAALKAQAKDAGATGWMVKPFDQNQILAVVKKMVGA</sequence>
<accession>A0A9Q2NQ36</accession>
<organism evidence="4 6">
    <name type="scientific">Marivita cryptomonadis</name>
    <dbReference type="NCBI Taxonomy" id="505252"/>
    <lineage>
        <taxon>Bacteria</taxon>
        <taxon>Pseudomonadati</taxon>
        <taxon>Pseudomonadota</taxon>
        <taxon>Alphaproteobacteria</taxon>
        <taxon>Rhodobacterales</taxon>
        <taxon>Roseobacteraceae</taxon>
        <taxon>Marivita</taxon>
    </lineage>
</organism>
<dbReference type="GeneID" id="62642115"/>
<dbReference type="Proteomes" id="UP000755667">
    <property type="component" value="Unassembled WGS sequence"/>
</dbReference>
<dbReference type="InterPro" id="IPR001789">
    <property type="entry name" value="Sig_transdc_resp-reg_receiver"/>
</dbReference>
<proteinExistence type="predicted"/>
<dbReference type="EMBL" id="JAFBXE010000002">
    <property type="protein sequence ID" value="MBM2411486.1"/>
    <property type="molecule type" value="Genomic_DNA"/>
</dbReference>
<dbReference type="RefSeq" id="WP_085631372.1">
    <property type="nucleotide sequence ID" value="NZ_JAFBWU010000002.1"/>
</dbReference>
<dbReference type="GO" id="GO:0000160">
    <property type="term" value="P:phosphorelay signal transduction system"/>
    <property type="evidence" value="ECO:0007669"/>
    <property type="project" value="InterPro"/>
</dbReference>
<feature type="domain" description="Response regulatory" evidence="3">
    <location>
        <begin position="4"/>
        <end position="120"/>
    </location>
</feature>
<dbReference type="Proteomes" id="UP000809440">
    <property type="component" value="Unassembled WGS sequence"/>
</dbReference>
<dbReference type="PROSITE" id="PS50110">
    <property type="entry name" value="RESPONSE_REGULATORY"/>
    <property type="match status" value="1"/>
</dbReference>
<evidence type="ECO:0000313" key="5">
    <source>
        <dbReference type="EMBL" id="MBM2416153.1"/>
    </source>
</evidence>
<dbReference type="PANTHER" id="PTHR44591">
    <property type="entry name" value="STRESS RESPONSE REGULATOR PROTEIN 1"/>
    <property type="match status" value="1"/>
</dbReference>
<dbReference type="Pfam" id="PF00072">
    <property type="entry name" value="Response_reg"/>
    <property type="match status" value="1"/>
</dbReference>
<dbReference type="EMBL" id="JAFBXF010000002">
    <property type="protein sequence ID" value="MBM2416153.1"/>
    <property type="molecule type" value="Genomic_DNA"/>
</dbReference>